<evidence type="ECO:0000313" key="1">
    <source>
        <dbReference type="EMBL" id="OAD54377.1"/>
    </source>
</evidence>
<evidence type="ECO:0000313" key="2">
    <source>
        <dbReference type="Proteomes" id="UP000250275"/>
    </source>
</evidence>
<dbReference type="Proteomes" id="UP000250275">
    <property type="component" value="Unassembled WGS sequence"/>
</dbReference>
<name>A0A310SKW6_9HYME</name>
<proteinExistence type="predicted"/>
<protein>
    <submittedName>
        <fullName evidence="1">Uncharacterized protein</fullName>
    </submittedName>
</protein>
<dbReference type="AlphaFoldDB" id="A0A310SKW6"/>
<dbReference type="EMBL" id="KQ764881">
    <property type="protein sequence ID" value="OAD54377.1"/>
    <property type="molecule type" value="Genomic_DNA"/>
</dbReference>
<reference evidence="1 2" key="1">
    <citation type="submission" date="2015-07" db="EMBL/GenBank/DDBJ databases">
        <title>The genome of Eufriesea mexicana.</title>
        <authorList>
            <person name="Pan H."/>
            <person name="Kapheim K."/>
        </authorList>
    </citation>
    <scope>NUCLEOTIDE SEQUENCE [LARGE SCALE GENOMIC DNA]</scope>
    <source>
        <strain evidence="1">0111107269</strain>
        <tissue evidence="1">Whole body</tissue>
    </source>
</reference>
<sequence>MTSTYRSVYSNDWILIRKEGWQIFDEQRSPIGSLTPSTLGNSPTLPKAILRLLLDVARTGIVGSASTSLDLSEFFTFGRPVPLSRITVTKLYERRYSPCC</sequence>
<organism evidence="1 2">
    <name type="scientific">Eufriesea mexicana</name>
    <dbReference type="NCBI Taxonomy" id="516756"/>
    <lineage>
        <taxon>Eukaryota</taxon>
        <taxon>Metazoa</taxon>
        <taxon>Ecdysozoa</taxon>
        <taxon>Arthropoda</taxon>
        <taxon>Hexapoda</taxon>
        <taxon>Insecta</taxon>
        <taxon>Pterygota</taxon>
        <taxon>Neoptera</taxon>
        <taxon>Endopterygota</taxon>
        <taxon>Hymenoptera</taxon>
        <taxon>Apocrita</taxon>
        <taxon>Aculeata</taxon>
        <taxon>Apoidea</taxon>
        <taxon>Anthophila</taxon>
        <taxon>Apidae</taxon>
        <taxon>Eufriesea</taxon>
    </lineage>
</organism>
<gene>
    <name evidence="1" type="ORF">WN48_08091</name>
</gene>
<keyword evidence="2" id="KW-1185">Reference proteome</keyword>
<accession>A0A310SKW6</accession>